<reference evidence="4 5" key="1">
    <citation type="submission" date="2018-10" db="EMBL/GenBank/DDBJ databases">
        <title>Sequencing the genomes of 1000 actinobacteria strains.</title>
        <authorList>
            <person name="Klenk H.-P."/>
        </authorList>
    </citation>
    <scope>NUCLEOTIDE SEQUENCE [LARGE SCALE GENOMIC DNA]</scope>
    <source>
        <strain evidence="4 5">DSM 43800</strain>
    </source>
</reference>
<dbReference type="AlphaFoldDB" id="A0A495W287"/>
<evidence type="ECO:0000313" key="5">
    <source>
        <dbReference type="Proteomes" id="UP000282084"/>
    </source>
</evidence>
<keyword evidence="2" id="KW-0012">Acyltransferase</keyword>
<dbReference type="GO" id="GO:0005840">
    <property type="term" value="C:ribosome"/>
    <property type="evidence" value="ECO:0007669"/>
    <property type="project" value="UniProtKB-KW"/>
</dbReference>
<gene>
    <name evidence="4" type="ORF">C8E97_2566</name>
</gene>
<dbReference type="SUPFAM" id="SSF55729">
    <property type="entry name" value="Acyl-CoA N-acyltransferases (Nat)"/>
    <property type="match status" value="1"/>
</dbReference>
<evidence type="ECO:0000256" key="2">
    <source>
        <dbReference type="ARBA" id="ARBA00023315"/>
    </source>
</evidence>
<organism evidence="4 5">
    <name type="scientific">Saccharothrix australiensis</name>
    <dbReference type="NCBI Taxonomy" id="2072"/>
    <lineage>
        <taxon>Bacteria</taxon>
        <taxon>Bacillati</taxon>
        <taxon>Actinomycetota</taxon>
        <taxon>Actinomycetes</taxon>
        <taxon>Pseudonocardiales</taxon>
        <taxon>Pseudonocardiaceae</taxon>
        <taxon>Saccharothrix</taxon>
    </lineage>
</organism>
<name>A0A495W287_9PSEU</name>
<dbReference type="Pfam" id="PF00583">
    <property type="entry name" value="Acetyltransf_1"/>
    <property type="match status" value="1"/>
</dbReference>
<keyword evidence="5" id="KW-1185">Reference proteome</keyword>
<accession>A0A495W287</accession>
<dbReference type="Proteomes" id="UP000282084">
    <property type="component" value="Unassembled WGS sequence"/>
</dbReference>
<dbReference type="InterPro" id="IPR016181">
    <property type="entry name" value="Acyl_CoA_acyltransferase"/>
</dbReference>
<dbReference type="PROSITE" id="PS51186">
    <property type="entry name" value="GNAT"/>
    <property type="match status" value="1"/>
</dbReference>
<evidence type="ECO:0000313" key="4">
    <source>
        <dbReference type="EMBL" id="RKT53978.1"/>
    </source>
</evidence>
<keyword evidence="4" id="KW-0687">Ribonucleoprotein</keyword>
<dbReference type="EMBL" id="RBXO01000001">
    <property type="protein sequence ID" value="RKT53978.1"/>
    <property type="molecule type" value="Genomic_DNA"/>
</dbReference>
<dbReference type="PANTHER" id="PTHR43877">
    <property type="entry name" value="AMINOALKYLPHOSPHONATE N-ACETYLTRANSFERASE-RELATED-RELATED"/>
    <property type="match status" value="1"/>
</dbReference>
<evidence type="ECO:0000256" key="1">
    <source>
        <dbReference type="ARBA" id="ARBA00022679"/>
    </source>
</evidence>
<protein>
    <submittedName>
        <fullName evidence="4">Ribosomal protein S18 acetylase RimI-like enzyme</fullName>
    </submittedName>
</protein>
<sequence length="155" mass="16881">MTTWTVRAVDPEGTEAQTLIRTYLADIIERYYGRPATADEVAGAIADDPTDDLSAFFVGSVDGRPLGCAGFRMVTGETAELKRLFVHSAARGLGGGAALLAAVEEAAVSIGATTVRLDTRADLVEARRLYARHGYREVAPFNCDRYADHWFQKRL</sequence>
<dbReference type="PANTHER" id="PTHR43877:SF2">
    <property type="entry name" value="AMINOALKYLPHOSPHONATE N-ACETYLTRANSFERASE-RELATED"/>
    <property type="match status" value="1"/>
</dbReference>
<proteinExistence type="predicted"/>
<dbReference type="GO" id="GO:0016747">
    <property type="term" value="F:acyltransferase activity, transferring groups other than amino-acyl groups"/>
    <property type="evidence" value="ECO:0007669"/>
    <property type="project" value="InterPro"/>
</dbReference>
<feature type="domain" description="N-acetyltransferase" evidence="3">
    <location>
        <begin position="18"/>
        <end position="155"/>
    </location>
</feature>
<keyword evidence="4" id="KW-0689">Ribosomal protein</keyword>
<comment type="caution">
    <text evidence="4">The sequence shown here is derived from an EMBL/GenBank/DDBJ whole genome shotgun (WGS) entry which is preliminary data.</text>
</comment>
<dbReference type="Gene3D" id="3.40.630.30">
    <property type="match status" value="1"/>
</dbReference>
<keyword evidence="1" id="KW-0808">Transferase</keyword>
<dbReference type="InterPro" id="IPR050832">
    <property type="entry name" value="Bact_Acetyltransf"/>
</dbReference>
<dbReference type="InterPro" id="IPR000182">
    <property type="entry name" value="GNAT_dom"/>
</dbReference>
<evidence type="ECO:0000259" key="3">
    <source>
        <dbReference type="PROSITE" id="PS51186"/>
    </source>
</evidence>